<dbReference type="AlphaFoldDB" id="A0A7W8G9W0"/>
<evidence type="ECO:0000256" key="3">
    <source>
        <dbReference type="ARBA" id="ARBA00022840"/>
    </source>
</evidence>
<accession>A0A7W8G9W0</accession>
<dbReference type="InterPro" id="IPR050221">
    <property type="entry name" value="26S_Proteasome_ATPase"/>
</dbReference>
<dbReference type="Proteomes" id="UP000518887">
    <property type="component" value="Unassembled WGS sequence"/>
</dbReference>
<dbReference type="Pfam" id="PF00004">
    <property type="entry name" value="AAA"/>
    <property type="match status" value="1"/>
</dbReference>
<dbReference type="InterPro" id="IPR003593">
    <property type="entry name" value="AAA+_ATPase"/>
</dbReference>
<evidence type="ECO:0000256" key="1">
    <source>
        <dbReference type="ARBA" id="ARBA00006914"/>
    </source>
</evidence>
<dbReference type="CDD" id="cd19481">
    <property type="entry name" value="RecA-like_protease"/>
    <property type="match status" value="1"/>
</dbReference>
<keyword evidence="2" id="KW-0547">Nucleotide-binding</keyword>
<evidence type="ECO:0000256" key="2">
    <source>
        <dbReference type="ARBA" id="ARBA00022741"/>
    </source>
</evidence>
<comment type="similarity">
    <text evidence="1">Belongs to the AAA ATPase family.</text>
</comment>
<organism evidence="5 6">
    <name type="scientific">Treponema ruminis</name>
    <dbReference type="NCBI Taxonomy" id="744515"/>
    <lineage>
        <taxon>Bacteria</taxon>
        <taxon>Pseudomonadati</taxon>
        <taxon>Spirochaetota</taxon>
        <taxon>Spirochaetia</taxon>
        <taxon>Spirochaetales</taxon>
        <taxon>Treponemataceae</taxon>
        <taxon>Treponema</taxon>
    </lineage>
</organism>
<dbReference type="GO" id="GO:0016887">
    <property type="term" value="F:ATP hydrolysis activity"/>
    <property type="evidence" value="ECO:0007669"/>
    <property type="project" value="InterPro"/>
</dbReference>
<name>A0A7W8G9W0_9SPIR</name>
<keyword evidence="6" id="KW-1185">Reference proteome</keyword>
<dbReference type="SUPFAM" id="SSF52540">
    <property type="entry name" value="P-loop containing nucleoside triphosphate hydrolases"/>
    <property type="match status" value="1"/>
</dbReference>
<dbReference type="PANTHER" id="PTHR23073">
    <property type="entry name" value="26S PROTEASOME REGULATORY SUBUNIT"/>
    <property type="match status" value="1"/>
</dbReference>
<proteinExistence type="inferred from homology"/>
<reference evidence="5 6" key="1">
    <citation type="submission" date="2020-08" db="EMBL/GenBank/DDBJ databases">
        <title>Genomic Encyclopedia of Type Strains, Phase IV (KMG-IV): sequencing the most valuable type-strain genomes for metagenomic binning, comparative biology and taxonomic classification.</title>
        <authorList>
            <person name="Goeker M."/>
        </authorList>
    </citation>
    <scope>NUCLEOTIDE SEQUENCE [LARGE SCALE GENOMIC DNA]</scope>
    <source>
        <strain evidence="5 6">DSM 103462</strain>
    </source>
</reference>
<dbReference type="InterPro" id="IPR027417">
    <property type="entry name" value="P-loop_NTPase"/>
</dbReference>
<gene>
    <name evidence="5" type="ORF">HNP76_001924</name>
</gene>
<evidence type="ECO:0000313" key="6">
    <source>
        <dbReference type="Proteomes" id="UP000518887"/>
    </source>
</evidence>
<dbReference type="SMART" id="SM00382">
    <property type="entry name" value="AAA"/>
    <property type="match status" value="1"/>
</dbReference>
<dbReference type="GO" id="GO:0005524">
    <property type="term" value="F:ATP binding"/>
    <property type="evidence" value="ECO:0007669"/>
    <property type="project" value="UniProtKB-KW"/>
</dbReference>
<protein>
    <submittedName>
        <fullName evidence="5">SpoVK/Ycf46/Vps4 family AAA+-type ATPase</fullName>
    </submittedName>
</protein>
<comment type="caution">
    <text evidence="5">The sequence shown here is derived from an EMBL/GenBank/DDBJ whole genome shotgun (WGS) entry which is preliminary data.</text>
</comment>
<evidence type="ECO:0000313" key="5">
    <source>
        <dbReference type="EMBL" id="MBB5226543.1"/>
    </source>
</evidence>
<feature type="domain" description="AAA+ ATPase" evidence="4">
    <location>
        <begin position="500"/>
        <end position="643"/>
    </location>
</feature>
<keyword evidence="3" id="KW-0067">ATP-binding</keyword>
<dbReference type="RefSeq" id="WP_206173286.1">
    <property type="nucleotide sequence ID" value="NZ_CP031518.1"/>
</dbReference>
<dbReference type="Gene3D" id="3.40.50.300">
    <property type="entry name" value="P-loop containing nucleotide triphosphate hydrolases"/>
    <property type="match status" value="1"/>
</dbReference>
<evidence type="ECO:0000259" key="4">
    <source>
        <dbReference type="SMART" id="SM00382"/>
    </source>
</evidence>
<dbReference type="InterPro" id="IPR003959">
    <property type="entry name" value="ATPase_AAA_core"/>
</dbReference>
<sequence>MTLHENSSILSTIIAVSEKLEASKLDKSVMDEVRPEIQDIASYLDCDELAAIFFVVIFVLQNQRQTSVNLHAIAGFLDYSFLHILEFRKEIDVLEKKNLIYMDDLRNISHHPENNGYKITGTVMNNVIDGEPIVFFEENEETTESVLSELHDVQQGFCERKMSFTEFKRQICNLERKYAEKEFLKNINKLFPDDFDSRSILYSLCFDTVISENDPDNDDDRRNRLDYAILRIINPQKKYVRRASLFEDSDILIKNKLSELIYETSDEYFRGKPRLKITLKLTADGIRQIFGSEAELYIKEDMLLNETDKTLNALHEFGYVYEDEDISKYKKRSNLRKIEQKHQNLPFFKRITKAVHDEDNRFFLYDCTKDFLLGGKSSIASTLNDLYGHSEQYFTEMRSLLDETHPLVKKNFIEIEKNEVIENSRVTVSDKTVELLYGKNADIYMKTGSAKNVIDSRKINEKHLFYSEPVQKQIDMLSESLVQKNLEAMQSRLEEKGLPKGIAVILYGAPGTGKTETAYQLARQTKRKILHVDIADSKSMWFGESEKKIKKIFTDYRMLCKSCRRHRENTPILLFNEADALISKRRDVSSGSVAQTENAMQNILLEEMEKLEGIMIATTNLCENMDKAFERRFLFKVKYEKPSLEARTKIWKSKMKALSEEDAEKLAGKYDFSGGEIDNIVRKCEMNEIIKGKMPSYEELVELCETERLEKVEERHMGFCA</sequence>
<dbReference type="EMBL" id="JACHFQ010000006">
    <property type="protein sequence ID" value="MBB5226543.1"/>
    <property type="molecule type" value="Genomic_DNA"/>
</dbReference>